<protein>
    <submittedName>
        <fullName evidence="1">Uncharacterized protein</fullName>
    </submittedName>
</protein>
<dbReference type="Proteomes" id="UP000824120">
    <property type="component" value="Chromosome 3"/>
</dbReference>
<proteinExistence type="predicted"/>
<sequence>MDQLIFSLYFQYVDVSRHDPFFKSKHVNVIKVPRSNFVRSEINTKVFQRKVILIQSIFGSNKDKNI</sequence>
<evidence type="ECO:0000313" key="2">
    <source>
        <dbReference type="Proteomes" id="UP000824120"/>
    </source>
</evidence>
<reference evidence="1 2" key="1">
    <citation type="submission" date="2020-09" db="EMBL/GenBank/DDBJ databases">
        <title>De no assembly of potato wild relative species, Solanum commersonii.</title>
        <authorList>
            <person name="Cho K."/>
        </authorList>
    </citation>
    <scope>NUCLEOTIDE SEQUENCE [LARGE SCALE GENOMIC DNA]</scope>
    <source>
        <strain evidence="1">LZ3.2</strain>
        <tissue evidence="1">Leaf</tissue>
    </source>
</reference>
<comment type="caution">
    <text evidence="1">The sequence shown here is derived from an EMBL/GenBank/DDBJ whole genome shotgun (WGS) entry which is preliminary data.</text>
</comment>
<dbReference type="EMBL" id="JACXVP010000003">
    <property type="protein sequence ID" value="KAG5614622.1"/>
    <property type="molecule type" value="Genomic_DNA"/>
</dbReference>
<name>A0A9J5ZR00_SOLCO</name>
<evidence type="ECO:0000313" key="1">
    <source>
        <dbReference type="EMBL" id="KAG5614622.1"/>
    </source>
</evidence>
<dbReference type="AlphaFoldDB" id="A0A9J5ZR00"/>
<organism evidence="1 2">
    <name type="scientific">Solanum commersonii</name>
    <name type="common">Commerson's wild potato</name>
    <name type="synonym">Commerson's nightshade</name>
    <dbReference type="NCBI Taxonomy" id="4109"/>
    <lineage>
        <taxon>Eukaryota</taxon>
        <taxon>Viridiplantae</taxon>
        <taxon>Streptophyta</taxon>
        <taxon>Embryophyta</taxon>
        <taxon>Tracheophyta</taxon>
        <taxon>Spermatophyta</taxon>
        <taxon>Magnoliopsida</taxon>
        <taxon>eudicotyledons</taxon>
        <taxon>Gunneridae</taxon>
        <taxon>Pentapetalae</taxon>
        <taxon>asterids</taxon>
        <taxon>lamiids</taxon>
        <taxon>Solanales</taxon>
        <taxon>Solanaceae</taxon>
        <taxon>Solanoideae</taxon>
        <taxon>Solaneae</taxon>
        <taxon>Solanum</taxon>
    </lineage>
</organism>
<accession>A0A9J5ZR00</accession>
<gene>
    <name evidence="1" type="ORF">H5410_014446</name>
</gene>
<keyword evidence="2" id="KW-1185">Reference proteome</keyword>